<proteinExistence type="predicted"/>
<name>A0ABV2JNC8_9STRE</name>
<organism evidence="1 2">
    <name type="scientific">Streptococcus gallinaceus</name>
    <dbReference type="NCBI Taxonomy" id="165758"/>
    <lineage>
        <taxon>Bacteria</taxon>
        <taxon>Bacillati</taxon>
        <taxon>Bacillota</taxon>
        <taxon>Bacilli</taxon>
        <taxon>Lactobacillales</taxon>
        <taxon>Streptococcaceae</taxon>
        <taxon>Streptococcus</taxon>
    </lineage>
</organism>
<comment type="caution">
    <text evidence="1">The sequence shown here is derived from an EMBL/GenBank/DDBJ whole genome shotgun (WGS) entry which is preliminary data.</text>
</comment>
<dbReference type="Proteomes" id="UP001549055">
    <property type="component" value="Unassembled WGS sequence"/>
</dbReference>
<dbReference type="EMBL" id="JBEPMK010000005">
    <property type="protein sequence ID" value="MET3644855.1"/>
    <property type="molecule type" value="Genomic_DNA"/>
</dbReference>
<keyword evidence="2" id="KW-1185">Reference proteome</keyword>
<dbReference type="NCBIfam" id="TIGR03696">
    <property type="entry name" value="Rhs_assc_core"/>
    <property type="match status" value="1"/>
</dbReference>
<gene>
    <name evidence="1" type="ORF">ABID27_001486</name>
</gene>
<dbReference type="RefSeq" id="WP_253365537.1">
    <property type="nucleotide sequence ID" value="NZ_JALJXU010000006.1"/>
</dbReference>
<evidence type="ECO:0008006" key="3">
    <source>
        <dbReference type="Google" id="ProtNLM"/>
    </source>
</evidence>
<reference evidence="1 2" key="1">
    <citation type="submission" date="2024-06" db="EMBL/GenBank/DDBJ databases">
        <title>Genomic Encyclopedia of Type Strains, Phase IV (KMG-IV): sequencing the most valuable type-strain genomes for metagenomic binning, comparative biology and taxonomic classification.</title>
        <authorList>
            <person name="Goeker M."/>
        </authorList>
    </citation>
    <scope>NUCLEOTIDE SEQUENCE [LARGE SCALE GENOMIC DNA]</scope>
    <source>
        <strain evidence="1 2">DSM 15349</strain>
    </source>
</reference>
<sequence length="107" mass="11480">MYYDSSAGTFLIEDSYAGTQLDPLSQNRYAYVENNPVNYTDPSGHFLKGLIKGAKNLYNKAVNAVKSVVKSVAKPLGNLVKSAVNIGTNLVKGIINAPKAIVNFASK</sequence>
<evidence type="ECO:0000313" key="2">
    <source>
        <dbReference type="Proteomes" id="UP001549055"/>
    </source>
</evidence>
<protein>
    <recommendedName>
        <fullName evidence="3">RHS repeat-associated core domain-containing protein</fullName>
    </recommendedName>
</protein>
<dbReference type="Gene3D" id="2.180.10.10">
    <property type="entry name" value="RHS repeat-associated core"/>
    <property type="match status" value="1"/>
</dbReference>
<accession>A0ABV2JNC8</accession>
<evidence type="ECO:0000313" key="1">
    <source>
        <dbReference type="EMBL" id="MET3644855.1"/>
    </source>
</evidence>
<dbReference type="InterPro" id="IPR022385">
    <property type="entry name" value="Rhs_assc_core"/>
</dbReference>